<feature type="region of interest" description="Disordered" evidence="1">
    <location>
        <begin position="1"/>
        <end position="43"/>
    </location>
</feature>
<reference evidence="2 3" key="1">
    <citation type="submission" date="2018-04" db="EMBL/GenBank/DDBJ databases">
        <title>Genomic Encyclopedia of Archaeal and Bacterial Type Strains, Phase II (KMG-II): from individual species to whole genera.</title>
        <authorList>
            <person name="Goeker M."/>
        </authorList>
    </citation>
    <scope>NUCLEOTIDE SEQUENCE [LARGE SCALE GENOMIC DNA]</scope>
    <source>
        <strain evidence="2 3">DSM 23382</strain>
    </source>
</reference>
<evidence type="ECO:0000313" key="3">
    <source>
        <dbReference type="Proteomes" id="UP000244081"/>
    </source>
</evidence>
<organism evidence="2 3">
    <name type="scientific">Breoghania corrubedonensis</name>
    <dbReference type="NCBI Taxonomy" id="665038"/>
    <lineage>
        <taxon>Bacteria</taxon>
        <taxon>Pseudomonadati</taxon>
        <taxon>Pseudomonadota</taxon>
        <taxon>Alphaproteobacteria</taxon>
        <taxon>Hyphomicrobiales</taxon>
        <taxon>Stappiaceae</taxon>
        <taxon>Breoghania</taxon>
    </lineage>
</organism>
<dbReference type="Pfam" id="PF10768">
    <property type="entry name" value="FliX"/>
    <property type="match status" value="1"/>
</dbReference>
<dbReference type="RefSeq" id="WP_107989608.1">
    <property type="nucleotide sequence ID" value="NZ_QAYG01000002.1"/>
</dbReference>
<comment type="caution">
    <text evidence="2">The sequence shown here is derived from an EMBL/GenBank/DDBJ whole genome shotgun (WGS) entry which is preliminary data.</text>
</comment>
<dbReference type="Proteomes" id="UP000244081">
    <property type="component" value="Unassembled WGS sequence"/>
</dbReference>
<name>A0A2T5VDE9_9HYPH</name>
<dbReference type="GO" id="GO:0044781">
    <property type="term" value="P:bacterial-type flagellum organization"/>
    <property type="evidence" value="ECO:0007669"/>
    <property type="project" value="InterPro"/>
</dbReference>
<protein>
    <submittedName>
        <fullName evidence="2">Class II flagellar assembly regulator</fullName>
    </submittedName>
</protein>
<keyword evidence="2" id="KW-0969">Cilium</keyword>
<keyword evidence="2" id="KW-0966">Cell projection</keyword>
<dbReference type="EMBL" id="QAYG01000002">
    <property type="protein sequence ID" value="PTW61780.1"/>
    <property type="molecule type" value="Genomic_DNA"/>
</dbReference>
<evidence type="ECO:0000256" key="1">
    <source>
        <dbReference type="SAM" id="MobiDB-lite"/>
    </source>
</evidence>
<proteinExistence type="predicted"/>
<evidence type="ECO:0000313" key="2">
    <source>
        <dbReference type="EMBL" id="PTW61780.1"/>
    </source>
</evidence>
<keyword evidence="3" id="KW-1185">Reference proteome</keyword>
<accession>A0A2T5VDE9</accession>
<dbReference type="OrthoDB" id="8005693at2"/>
<dbReference type="AlphaFoldDB" id="A0A2T5VDE9"/>
<feature type="compositionally biased region" description="Low complexity" evidence="1">
    <location>
        <begin position="18"/>
        <end position="27"/>
    </location>
</feature>
<sequence>MRIGGPTSGSGIQKRSGAKGTSKSGSTFAPTSGEEADRSSVSGGVSSTYAVDALLSLQEVEDPLTGKRRGATKRGHDLLDALEEMKADLLAGVMPEARLDRILQLVQTRLPSGDPRLEAVIDEIDLRARVELAKLGRFPD</sequence>
<keyword evidence="2" id="KW-0282">Flagellum</keyword>
<gene>
    <name evidence="2" type="ORF">C8N35_102496</name>
</gene>
<dbReference type="InterPro" id="IPR019704">
    <property type="entry name" value="Flagellar_assmbl_FliX_class2"/>
</dbReference>